<dbReference type="Proteomes" id="UP000253208">
    <property type="component" value="Unassembled WGS sequence"/>
</dbReference>
<dbReference type="InterPro" id="IPR001638">
    <property type="entry name" value="Solute-binding_3/MltF_N"/>
</dbReference>
<dbReference type="Pfam" id="PF00497">
    <property type="entry name" value="SBP_bac_3"/>
    <property type="match status" value="1"/>
</dbReference>
<name>A0A367FXA0_9FIRM</name>
<organism evidence="3 4">
    <name type="scientific">Blautia obeum</name>
    <dbReference type="NCBI Taxonomy" id="40520"/>
    <lineage>
        <taxon>Bacteria</taxon>
        <taxon>Bacillati</taxon>
        <taxon>Bacillota</taxon>
        <taxon>Clostridia</taxon>
        <taxon>Lachnospirales</taxon>
        <taxon>Lachnospiraceae</taxon>
        <taxon>Blautia</taxon>
    </lineage>
</organism>
<dbReference type="AlphaFoldDB" id="A0A367FXA0"/>
<dbReference type="PANTHER" id="PTHR35936">
    <property type="entry name" value="MEMBRANE-BOUND LYTIC MUREIN TRANSGLYCOSYLASE F"/>
    <property type="match status" value="1"/>
</dbReference>
<comment type="caution">
    <text evidence="3">The sequence shown here is derived from an EMBL/GenBank/DDBJ whole genome shotgun (WGS) entry which is preliminary data.</text>
</comment>
<evidence type="ECO:0000259" key="2">
    <source>
        <dbReference type="SMART" id="SM00062"/>
    </source>
</evidence>
<feature type="domain" description="Solute-binding protein family 3/N-terminal" evidence="2">
    <location>
        <begin position="39"/>
        <end position="262"/>
    </location>
</feature>
<dbReference type="SUPFAM" id="SSF53850">
    <property type="entry name" value="Periplasmic binding protein-like II"/>
    <property type="match status" value="1"/>
</dbReference>
<evidence type="ECO:0000313" key="3">
    <source>
        <dbReference type="EMBL" id="RCH42351.1"/>
    </source>
</evidence>
<dbReference type="PANTHER" id="PTHR35936:SF17">
    <property type="entry name" value="ARGININE-BINDING EXTRACELLULAR PROTEIN ARTP"/>
    <property type="match status" value="1"/>
</dbReference>
<proteinExistence type="predicted"/>
<evidence type="ECO:0000313" key="4">
    <source>
        <dbReference type="Proteomes" id="UP000253208"/>
    </source>
</evidence>
<gene>
    <name evidence="3" type="ORF">C4886_14435</name>
</gene>
<evidence type="ECO:0000256" key="1">
    <source>
        <dbReference type="ARBA" id="ARBA00022729"/>
    </source>
</evidence>
<protein>
    <submittedName>
        <fullName evidence="3">Amino acid ABC transporter substrate-binding protein</fullName>
    </submittedName>
</protein>
<dbReference type="Gene3D" id="3.40.190.10">
    <property type="entry name" value="Periplasmic binding protein-like II"/>
    <property type="match status" value="2"/>
</dbReference>
<sequence>MKSKYMAVIPFLFAFGVLLISGCSITTQKSTSSQENMPEIIIGNDDFPPFNYSDENGEPAGIDVDIANEALGRLGYKPVFTKIVWDDKDKDLENKEIDCLWGCFSMDGRENDYKWAGPYMVSRQVVAVNENSTIKKLSDLSGKVIAVQASTKPEDIFLDRTNPAIPLVKDVYSLENRKLLFTSLGKGYVDAIAAHETSIQQYIKDYGAKIRILDEAILTTGIGVAFPKNADSELPEKLTEVFKEMRKDGSEEKILKKYLPETSGYLEVDKIENN</sequence>
<dbReference type="SMART" id="SM00062">
    <property type="entry name" value="PBPb"/>
    <property type="match status" value="1"/>
</dbReference>
<dbReference type="EMBL" id="PSQG01000023">
    <property type="protein sequence ID" value="RCH42351.1"/>
    <property type="molecule type" value="Genomic_DNA"/>
</dbReference>
<keyword evidence="1" id="KW-0732">Signal</keyword>
<dbReference type="PROSITE" id="PS51257">
    <property type="entry name" value="PROKAR_LIPOPROTEIN"/>
    <property type="match status" value="1"/>
</dbReference>
<reference evidence="3 4" key="1">
    <citation type="submission" date="2018-02" db="EMBL/GenBank/DDBJ databases">
        <title>Complete genome sequencing of Faecalibacterium prausnitzii strains isolated from the human gut.</title>
        <authorList>
            <person name="Fitzgerald B.C."/>
            <person name="Shkoporov A.N."/>
            <person name="Ross P.R."/>
            <person name="Hill C."/>
        </authorList>
    </citation>
    <scope>NUCLEOTIDE SEQUENCE [LARGE SCALE GENOMIC DNA]</scope>
    <source>
        <strain evidence="3 4">APC942/31-1</strain>
    </source>
</reference>
<accession>A0A367FXA0</accession>